<proteinExistence type="predicted"/>
<feature type="transmembrane region" description="Helical" evidence="1">
    <location>
        <begin position="12"/>
        <end position="31"/>
    </location>
</feature>
<protein>
    <submittedName>
        <fullName evidence="2">Putative Class II holin</fullName>
    </submittedName>
</protein>
<keyword evidence="1" id="KW-1133">Transmembrane helix</keyword>
<sequence>MTKMTDFKIDAAVQASMNVPITGVAAATILGYTVSDWLVLGAVLLTVLQLGYIVRKWYLLERGKTDA</sequence>
<feature type="transmembrane region" description="Helical" evidence="1">
    <location>
        <begin position="37"/>
        <end position="54"/>
    </location>
</feature>
<keyword evidence="1" id="KW-0812">Transmembrane</keyword>
<dbReference type="GeneID" id="5687504"/>
<organism evidence="2 3">
    <name type="scientific">Pseudomonas phage LKA1</name>
    <dbReference type="NCBI Taxonomy" id="386793"/>
    <lineage>
        <taxon>Viruses</taxon>
        <taxon>Duplodnaviria</taxon>
        <taxon>Heunggongvirae</taxon>
        <taxon>Uroviricota</taxon>
        <taxon>Caudoviricetes</taxon>
        <taxon>Autographivirales</taxon>
        <taxon>Autoscriptoviridae</taxon>
        <taxon>Stubburvirus</taxon>
        <taxon>Stubburvirus LKA1</taxon>
    </lineage>
</organism>
<dbReference type="KEGG" id="vg:5687504"/>
<evidence type="ECO:0000313" key="3">
    <source>
        <dbReference type="Proteomes" id="UP000002089"/>
    </source>
</evidence>
<dbReference type="RefSeq" id="YP_001522893.1">
    <property type="nucleotide sequence ID" value="NC_009936.1"/>
</dbReference>
<keyword evidence="1" id="KW-0472">Membrane</keyword>
<dbReference type="EMBL" id="AM265639">
    <property type="protein sequence ID" value="CAK25020.1"/>
    <property type="molecule type" value="Genomic_DNA"/>
</dbReference>
<keyword evidence="3" id="KW-1185">Reference proteome</keyword>
<accession>Q0E5W2</accession>
<evidence type="ECO:0000313" key="2">
    <source>
        <dbReference type="EMBL" id="CAK25020.1"/>
    </source>
</evidence>
<dbReference type="TCDB" id="1.E.6.2.4">
    <property type="family name" value="the t7 holin (t7 holin) family"/>
</dbReference>
<gene>
    <name evidence="2" type="primary">gp52</name>
</gene>
<evidence type="ECO:0000256" key="1">
    <source>
        <dbReference type="SAM" id="Phobius"/>
    </source>
</evidence>
<reference evidence="2 3" key="1">
    <citation type="journal article" date="2006" name="J. Bacteriol.">
        <title>Genomic analysis of Pseudomonas aeruginosa phages LKD16 and LKA1: establishment of the phiKMV subgroup within the T7 supergroup.</title>
        <authorList>
            <person name="Ceyssens P.J."/>
            <person name="Lavigne R."/>
            <person name="Mattheus W."/>
            <person name="Chibeu A."/>
            <person name="Hertveldt K."/>
            <person name="Mast J."/>
            <person name="Robben J."/>
            <person name="Volckaert G."/>
        </authorList>
    </citation>
    <scope>NUCLEOTIDE SEQUENCE</scope>
</reference>
<name>Q0E5W2_9CAUD</name>
<dbReference type="Proteomes" id="UP000002089">
    <property type="component" value="Segment"/>
</dbReference>